<dbReference type="EMBL" id="FQWY01000006">
    <property type="protein sequence ID" value="SHG59030.1"/>
    <property type="molecule type" value="Genomic_DNA"/>
</dbReference>
<comment type="similarity">
    <text evidence="1">Belongs to the peptidase U4 family.</text>
</comment>
<keyword evidence="1" id="KW-1003">Cell membrane</keyword>
<feature type="transmembrane region" description="Helical" evidence="3">
    <location>
        <begin position="59"/>
        <end position="78"/>
    </location>
</feature>
<evidence type="ECO:0000256" key="1">
    <source>
        <dbReference type="PIRNR" id="PIRNR018571"/>
    </source>
</evidence>
<dbReference type="Pfam" id="PF03419">
    <property type="entry name" value="Peptidase_U4"/>
    <property type="match status" value="1"/>
</dbReference>
<evidence type="ECO:0000313" key="4">
    <source>
        <dbReference type="EMBL" id="SHG59030.1"/>
    </source>
</evidence>
<feature type="transmembrane region" description="Helical" evidence="3">
    <location>
        <begin position="90"/>
        <end position="109"/>
    </location>
</feature>
<evidence type="ECO:0000256" key="3">
    <source>
        <dbReference type="SAM" id="Phobius"/>
    </source>
</evidence>
<organism evidence="4 5">
    <name type="scientific">Thermosyntropha lipolytica DSM 11003</name>
    <dbReference type="NCBI Taxonomy" id="1123382"/>
    <lineage>
        <taxon>Bacteria</taxon>
        <taxon>Bacillati</taxon>
        <taxon>Bacillota</taxon>
        <taxon>Clostridia</taxon>
        <taxon>Eubacteriales</taxon>
        <taxon>Syntrophomonadaceae</taxon>
        <taxon>Thermosyntropha</taxon>
    </lineage>
</organism>
<accession>A0A1M5L276</accession>
<keyword evidence="1" id="KW-0749">Sporulation</keyword>
<feature type="active site" evidence="2">
    <location>
        <position position="171"/>
    </location>
</feature>
<dbReference type="GO" id="GO:0005886">
    <property type="term" value="C:plasma membrane"/>
    <property type="evidence" value="ECO:0007669"/>
    <property type="project" value="UniProtKB-SubCell"/>
</dbReference>
<keyword evidence="1" id="KW-0064">Aspartyl protease</keyword>
<dbReference type="GO" id="GO:0004190">
    <property type="term" value="F:aspartic-type endopeptidase activity"/>
    <property type="evidence" value="ECO:0007669"/>
    <property type="project" value="UniProtKB-KW"/>
</dbReference>
<dbReference type="OrthoDB" id="2690199at2"/>
<dbReference type="GO" id="GO:0030435">
    <property type="term" value="P:sporulation resulting in formation of a cellular spore"/>
    <property type="evidence" value="ECO:0007669"/>
    <property type="project" value="UniProtKB-KW"/>
</dbReference>
<gene>
    <name evidence="4" type="ORF">SAMN02745221_00558</name>
</gene>
<comment type="subcellular location">
    <subcellularLocation>
        <location evidence="1">Cell membrane</location>
    </subcellularLocation>
</comment>
<evidence type="ECO:0000313" key="5">
    <source>
        <dbReference type="Proteomes" id="UP000242329"/>
    </source>
</evidence>
<dbReference type="RefSeq" id="WP_073089662.1">
    <property type="nucleotide sequence ID" value="NZ_FQWY01000006.1"/>
</dbReference>
<dbReference type="AlphaFoldDB" id="A0A1M5L276"/>
<reference evidence="5" key="1">
    <citation type="submission" date="2016-11" db="EMBL/GenBank/DDBJ databases">
        <authorList>
            <person name="Varghese N."/>
            <person name="Submissions S."/>
        </authorList>
    </citation>
    <scope>NUCLEOTIDE SEQUENCE [LARGE SCALE GENOMIC DNA]</scope>
    <source>
        <strain evidence="5">DSM 11003</strain>
    </source>
</reference>
<keyword evidence="1 3" id="KW-0472">Membrane</keyword>
<keyword evidence="3" id="KW-0812">Transmembrane</keyword>
<keyword evidence="5" id="KW-1185">Reference proteome</keyword>
<comment type="function">
    <text evidence="1">Probable aspartic protease that is responsible for the proteolytic cleavage of the RNA polymerase sigma E factor (SigE/spoIIGB) to yield the active peptide in the mother cell during sporulation. Responds to a signal from the forespore that is triggered by the extracellular signal protein SpoIIR.</text>
</comment>
<proteinExistence type="inferred from homology"/>
<dbReference type="GO" id="GO:0006508">
    <property type="term" value="P:proteolysis"/>
    <property type="evidence" value="ECO:0007669"/>
    <property type="project" value="UniProtKB-KW"/>
</dbReference>
<keyword evidence="3" id="KW-1133">Transmembrane helix</keyword>
<dbReference type="EC" id="3.4.23.-" evidence="1"/>
<keyword evidence="1" id="KW-0378">Hydrolase</keyword>
<dbReference type="Proteomes" id="UP000242329">
    <property type="component" value="Unassembled WGS sequence"/>
</dbReference>
<sequence length="291" mass="32786">MGYIYLDMTFLINFIMDFFLLWGTAKLTRLELNYKRISVSSFIGGLYSVGYLYPSLSFFYSIPVKILVSALLLVIGLAPRGLAEFKRVFLCFYGISFAAAGATVAFYYLGVSHAYINSFSYLYLLSGIFCIVLIGRYGSIYLSKKIIPDLLSFPVKIKLGDDYCSGKGFLDTGNNLRDPLTDKPVLVVEYNFLKNYLPEDFCRIMEESSDDNLMFTRLAASSMAYRLRLIPFTSIGKKKGILVGIRADEVIIDTGDDFLVYKDAVLAIYKDSLHLEGDYKMLIPAEILRAA</sequence>
<evidence type="ECO:0000256" key="2">
    <source>
        <dbReference type="PIRSR" id="PIRSR018571-1"/>
    </source>
</evidence>
<dbReference type="PIRSF" id="PIRSF018571">
    <property type="entry name" value="SpoIIGA"/>
    <property type="match status" value="1"/>
</dbReference>
<feature type="transmembrane region" description="Helical" evidence="3">
    <location>
        <begin position="6"/>
        <end position="25"/>
    </location>
</feature>
<feature type="transmembrane region" description="Helical" evidence="3">
    <location>
        <begin position="37"/>
        <end position="53"/>
    </location>
</feature>
<protein>
    <recommendedName>
        <fullName evidence="1">Sporulation sigma-E factor-processing peptidase</fullName>
        <ecNumber evidence="1">3.4.23.-</ecNumber>
    </recommendedName>
    <alternativeName>
        <fullName evidence="1">Membrane-associated aspartic protease</fullName>
    </alternativeName>
    <alternativeName>
        <fullName evidence="1">Stage II sporulation protein GA</fullName>
    </alternativeName>
</protein>
<keyword evidence="1" id="KW-0645">Protease</keyword>
<name>A0A1M5L276_9FIRM</name>
<dbReference type="InterPro" id="IPR005081">
    <property type="entry name" value="SpoIIGA"/>
</dbReference>
<dbReference type="STRING" id="1123382.SAMN02745221_00558"/>
<dbReference type="GO" id="GO:0030436">
    <property type="term" value="P:asexual sporulation"/>
    <property type="evidence" value="ECO:0007669"/>
    <property type="project" value="InterPro"/>
</dbReference>
<feature type="transmembrane region" description="Helical" evidence="3">
    <location>
        <begin position="121"/>
        <end position="142"/>
    </location>
</feature>